<feature type="transmembrane region" description="Helical" evidence="2">
    <location>
        <begin position="171"/>
        <end position="193"/>
    </location>
</feature>
<dbReference type="eggNOG" id="ENOG50338NT">
    <property type="taxonomic scope" value="Bacteria"/>
</dbReference>
<evidence type="ECO:0000313" key="4">
    <source>
        <dbReference type="Proteomes" id="UP000005633"/>
    </source>
</evidence>
<dbReference type="RefSeq" id="WP_014238414.1">
    <property type="nucleotide sequence ID" value="NC_016616.1"/>
</dbReference>
<keyword evidence="2" id="KW-0472">Membrane</keyword>
<evidence type="ECO:0000256" key="2">
    <source>
        <dbReference type="SAM" id="Phobius"/>
    </source>
</evidence>
<gene>
    <name evidence="3" type="ordered locus">Dsui_3405</name>
</gene>
<sequence>MIYLPDTVFVAFGVVSAAIIAGIFSYINLVSVKESKVSEFRQSWINDLRQELSEYISATRSLIEKLRYENGGQFIPKQYFMAKKNNHGALYNQMLNSKTSILLRINDKEKQESIKKLNNEFLALVEGIHEDFESAEFSKSEEKIETLISKSREVLKYEWNRARDGERGYRYAKNIALITVALSIAFLVIVAILKISPAAPVDQKTTPTVEPLKKAEQSVNKEYNNSLKPPVQHVGVPSKPVAP</sequence>
<evidence type="ECO:0000313" key="3">
    <source>
        <dbReference type="EMBL" id="AEV27735.1"/>
    </source>
</evidence>
<dbReference type="AlphaFoldDB" id="G8QKJ6"/>
<name>G8QKJ6_AZOOP</name>
<reference evidence="3 4" key="1">
    <citation type="journal article" date="2012" name="J. Bacteriol.">
        <title>Complete genome sequence of the anaerobic perchlorate-reducing bacterium Azospira suillum strain PS.</title>
        <authorList>
            <person name="Byrne-Bailey K.G."/>
            <person name="Coates J.D."/>
        </authorList>
    </citation>
    <scope>NUCLEOTIDE SEQUENCE [LARGE SCALE GENOMIC DNA]</scope>
    <source>
        <strain evidence="4">ATCC BAA-33 / DSM 13638 / PS</strain>
    </source>
</reference>
<keyword evidence="2" id="KW-0812">Transmembrane</keyword>
<keyword evidence="2" id="KW-1133">Transmembrane helix</keyword>
<organism evidence="3 4">
    <name type="scientific">Azospira oryzae (strain ATCC BAA-33 / DSM 13638 / PS)</name>
    <name type="common">Dechlorosoma suillum</name>
    <dbReference type="NCBI Taxonomy" id="640081"/>
    <lineage>
        <taxon>Bacteria</taxon>
        <taxon>Pseudomonadati</taxon>
        <taxon>Pseudomonadota</taxon>
        <taxon>Betaproteobacteria</taxon>
        <taxon>Rhodocyclales</taxon>
        <taxon>Rhodocyclaceae</taxon>
        <taxon>Azospira</taxon>
    </lineage>
</organism>
<dbReference type="KEGG" id="dsu:Dsui_3405"/>
<accession>G8QKJ6</accession>
<feature type="region of interest" description="Disordered" evidence="1">
    <location>
        <begin position="202"/>
        <end position="243"/>
    </location>
</feature>
<dbReference type="OrthoDB" id="5919045at2"/>
<dbReference type="HOGENOM" id="CLU_099738_0_0_4"/>
<feature type="transmembrane region" description="Helical" evidence="2">
    <location>
        <begin position="12"/>
        <end position="32"/>
    </location>
</feature>
<protein>
    <submittedName>
        <fullName evidence="3">Uncharacterized protein</fullName>
    </submittedName>
</protein>
<dbReference type="EMBL" id="CP003153">
    <property type="protein sequence ID" value="AEV27735.1"/>
    <property type="molecule type" value="Genomic_DNA"/>
</dbReference>
<proteinExistence type="predicted"/>
<dbReference type="Proteomes" id="UP000005633">
    <property type="component" value="Chromosome"/>
</dbReference>
<feature type="compositionally biased region" description="Polar residues" evidence="1">
    <location>
        <begin position="217"/>
        <end position="227"/>
    </location>
</feature>
<evidence type="ECO:0000256" key="1">
    <source>
        <dbReference type="SAM" id="MobiDB-lite"/>
    </source>
</evidence>